<sequence length="181" mass="20514">MKNALCLILFFFAGARMYKTGDLGRIVNGGEIQCLGRMDHQVKIRGYRIELGEVEHALGKQAGIKDVVVLPKDERLIAYVVQENGITANFPAWQQALRTSLPEYMVPSNFVLLPRFPLSPNGKVDRNALEAMGQEIEKANRVYTAPRTEQEKLIAKIWEDYLYVEKVGIKDDFFELGVLLL</sequence>
<evidence type="ECO:0000259" key="1">
    <source>
        <dbReference type="PROSITE" id="PS50075"/>
    </source>
</evidence>
<evidence type="ECO:0000313" key="2">
    <source>
        <dbReference type="EMBL" id="TWV99788.1"/>
    </source>
</evidence>
<dbReference type="Gene3D" id="3.30.300.30">
    <property type="match status" value="1"/>
</dbReference>
<organism evidence="2 3">
    <name type="scientific">Chitinophaga pinensis</name>
    <dbReference type="NCBI Taxonomy" id="79329"/>
    <lineage>
        <taxon>Bacteria</taxon>
        <taxon>Pseudomonadati</taxon>
        <taxon>Bacteroidota</taxon>
        <taxon>Chitinophagia</taxon>
        <taxon>Chitinophagales</taxon>
        <taxon>Chitinophagaceae</taxon>
        <taxon>Chitinophaga</taxon>
    </lineage>
</organism>
<evidence type="ECO:0000313" key="3">
    <source>
        <dbReference type="Proteomes" id="UP000318815"/>
    </source>
</evidence>
<dbReference type="AlphaFoldDB" id="A0A5C6LVQ6"/>
<dbReference type="PANTHER" id="PTHR45527">
    <property type="entry name" value="NONRIBOSOMAL PEPTIDE SYNTHETASE"/>
    <property type="match status" value="1"/>
</dbReference>
<dbReference type="InterPro" id="IPR036736">
    <property type="entry name" value="ACP-like_sf"/>
</dbReference>
<dbReference type="InterPro" id="IPR042099">
    <property type="entry name" value="ANL_N_sf"/>
</dbReference>
<dbReference type="InterPro" id="IPR025110">
    <property type="entry name" value="AMP-bd_C"/>
</dbReference>
<dbReference type="EMBL" id="VOHS01000013">
    <property type="protein sequence ID" value="TWV99788.1"/>
    <property type="molecule type" value="Genomic_DNA"/>
</dbReference>
<dbReference type="InterPro" id="IPR045851">
    <property type="entry name" value="AMP-bd_C_sf"/>
</dbReference>
<dbReference type="Proteomes" id="UP000318815">
    <property type="component" value="Unassembled WGS sequence"/>
</dbReference>
<dbReference type="GO" id="GO:0031177">
    <property type="term" value="F:phosphopantetheine binding"/>
    <property type="evidence" value="ECO:0007669"/>
    <property type="project" value="TreeGrafter"/>
</dbReference>
<keyword evidence="3" id="KW-1185">Reference proteome</keyword>
<dbReference type="GO" id="GO:0043041">
    <property type="term" value="P:amino acid activation for nonribosomal peptide biosynthetic process"/>
    <property type="evidence" value="ECO:0007669"/>
    <property type="project" value="TreeGrafter"/>
</dbReference>
<accession>A0A5C6LVQ6</accession>
<dbReference type="Gene3D" id="1.10.1200.10">
    <property type="entry name" value="ACP-like"/>
    <property type="match status" value="1"/>
</dbReference>
<dbReference type="PANTHER" id="PTHR45527:SF1">
    <property type="entry name" value="FATTY ACID SYNTHASE"/>
    <property type="match status" value="1"/>
</dbReference>
<protein>
    <submittedName>
        <fullName evidence="2">AMP-binding protein</fullName>
    </submittedName>
</protein>
<dbReference type="SUPFAM" id="SSF56801">
    <property type="entry name" value="Acetyl-CoA synthetase-like"/>
    <property type="match status" value="1"/>
</dbReference>
<proteinExistence type="predicted"/>
<name>A0A5C6LVQ6_9BACT</name>
<dbReference type="GO" id="GO:0005737">
    <property type="term" value="C:cytoplasm"/>
    <property type="evidence" value="ECO:0007669"/>
    <property type="project" value="TreeGrafter"/>
</dbReference>
<gene>
    <name evidence="2" type="ORF">FEF09_15175</name>
</gene>
<dbReference type="Pfam" id="PF13193">
    <property type="entry name" value="AMP-binding_C"/>
    <property type="match status" value="1"/>
</dbReference>
<dbReference type="InterPro" id="IPR009081">
    <property type="entry name" value="PP-bd_ACP"/>
</dbReference>
<dbReference type="RefSeq" id="WP_146305904.1">
    <property type="nucleotide sequence ID" value="NZ_VOHS01000013.1"/>
</dbReference>
<dbReference type="GO" id="GO:0044550">
    <property type="term" value="P:secondary metabolite biosynthetic process"/>
    <property type="evidence" value="ECO:0007669"/>
    <property type="project" value="TreeGrafter"/>
</dbReference>
<feature type="domain" description="Carrier" evidence="1">
    <location>
        <begin position="145"/>
        <end position="181"/>
    </location>
</feature>
<reference evidence="2 3" key="1">
    <citation type="submission" date="2019-08" db="EMBL/GenBank/DDBJ databases">
        <title>Whole genome sequencing of chitin degrading bacteria Chitinophaga pinensis YS16.</title>
        <authorList>
            <person name="Singh R.P."/>
            <person name="Manchanda G."/>
            <person name="Maurya I.K."/>
            <person name="Joshi N.K."/>
            <person name="Srivastava A.K."/>
        </authorList>
    </citation>
    <scope>NUCLEOTIDE SEQUENCE [LARGE SCALE GENOMIC DNA]</scope>
    <source>
        <strain evidence="2 3">YS-16</strain>
    </source>
</reference>
<dbReference type="OrthoDB" id="1374991at2"/>
<comment type="caution">
    <text evidence="2">The sequence shown here is derived from an EMBL/GenBank/DDBJ whole genome shotgun (WGS) entry which is preliminary data.</text>
</comment>
<dbReference type="PROSITE" id="PS50075">
    <property type="entry name" value="CARRIER"/>
    <property type="match status" value="1"/>
</dbReference>
<dbReference type="Gene3D" id="3.40.50.12780">
    <property type="entry name" value="N-terminal domain of ligase-like"/>
    <property type="match status" value="1"/>
</dbReference>